<dbReference type="EMBL" id="QJTI01000006">
    <property type="protein sequence ID" value="PYF03551.1"/>
    <property type="molecule type" value="Genomic_DNA"/>
</dbReference>
<evidence type="ECO:0000313" key="2">
    <source>
        <dbReference type="EMBL" id="PYF03551.1"/>
    </source>
</evidence>
<evidence type="ECO:0000256" key="1">
    <source>
        <dbReference type="SAM" id="Phobius"/>
    </source>
</evidence>
<dbReference type="Proteomes" id="UP000248148">
    <property type="component" value="Unassembled WGS sequence"/>
</dbReference>
<keyword evidence="1" id="KW-1133">Transmembrane helix</keyword>
<comment type="caution">
    <text evidence="2">The sequence shown here is derived from an EMBL/GenBank/DDBJ whole genome shotgun (WGS) entry which is preliminary data.</text>
</comment>
<reference evidence="2 3" key="1">
    <citation type="submission" date="2018-06" db="EMBL/GenBank/DDBJ databases">
        <title>Genomic Encyclopedia of Archaeal and Bacterial Type Strains, Phase II (KMG-II): from individual species to whole genera.</title>
        <authorList>
            <person name="Goeker M."/>
        </authorList>
    </citation>
    <scope>NUCLEOTIDE SEQUENCE [LARGE SCALE GENOMIC DNA]</scope>
    <source>
        <strain evidence="2 3">JCM 11668</strain>
    </source>
</reference>
<sequence>MRTLLLIVGIFIVLIGLIWTGQGAGIVRWPVQSFMIDQSKWMLYGGLTALGGALLIFLSRRS</sequence>
<dbReference type="AlphaFoldDB" id="A0A318TF74"/>
<keyword evidence="1" id="KW-0812">Transmembrane</keyword>
<proteinExistence type="predicted"/>
<organism evidence="2 3">
    <name type="scientific">Rhodopseudomonas faecalis</name>
    <dbReference type="NCBI Taxonomy" id="99655"/>
    <lineage>
        <taxon>Bacteria</taxon>
        <taxon>Pseudomonadati</taxon>
        <taxon>Pseudomonadota</taxon>
        <taxon>Alphaproteobacteria</taxon>
        <taxon>Hyphomicrobiales</taxon>
        <taxon>Nitrobacteraceae</taxon>
        <taxon>Rhodopseudomonas</taxon>
    </lineage>
</organism>
<name>A0A318TF74_9BRAD</name>
<dbReference type="RefSeq" id="WP_110780358.1">
    <property type="nucleotide sequence ID" value="NZ_QJTI01000006.1"/>
</dbReference>
<keyword evidence="1" id="KW-0472">Membrane</keyword>
<feature type="transmembrane region" description="Helical" evidence="1">
    <location>
        <begin position="39"/>
        <end position="58"/>
    </location>
</feature>
<gene>
    <name evidence="2" type="ORF">BJ122_10642</name>
</gene>
<protein>
    <submittedName>
        <fullName evidence="2">Membrane anchored protein</fullName>
    </submittedName>
</protein>
<accession>A0A318TF74</accession>
<keyword evidence="3" id="KW-1185">Reference proteome</keyword>
<evidence type="ECO:0000313" key="3">
    <source>
        <dbReference type="Proteomes" id="UP000248148"/>
    </source>
</evidence>